<name>A0A3Q2Z010_HIPCM</name>
<dbReference type="PANTHER" id="PTHR12945:SF0">
    <property type="entry name" value="TRNA (ADENINE(58)-N(1))-METHYLTRANSFERASE NON-CATALYTIC SUBUNIT TRM6"/>
    <property type="match status" value="1"/>
</dbReference>
<feature type="region of interest" description="Disordered" evidence="7">
    <location>
        <begin position="266"/>
        <end position="334"/>
    </location>
</feature>
<keyword evidence="9" id="KW-1185">Reference proteome</keyword>
<dbReference type="Pfam" id="PF04189">
    <property type="entry name" value="Gcd10p"/>
    <property type="match status" value="1"/>
</dbReference>
<comment type="similarity">
    <text evidence="2 6">Belongs to the TRM6/GCD10 family.</text>
</comment>
<dbReference type="STRING" id="109280.ENSHCOP00000019227"/>
<dbReference type="Ensembl" id="ENSHCOT00000009269.1">
    <property type="protein sequence ID" value="ENSHCOP00000019227.1"/>
    <property type="gene ID" value="ENSHCOG00000000118.1"/>
</dbReference>
<reference evidence="8" key="1">
    <citation type="submission" date="2025-08" db="UniProtKB">
        <authorList>
            <consortium name="Ensembl"/>
        </authorList>
    </citation>
    <scope>IDENTIFICATION</scope>
</reference>
<dbReference type="GO" id="GO:0031515">
    <property type="term" value="C:tRNA (m1A) methyltransferase complex"/>
    <property type="evidence" value="ECO:0007669"/>
    <property type="project" value="UniProtKB-UniRule"/>
</dbReference>
<dbReference type="Proteomes" id="UP000264820">
    <property type="component" value="Unplaced"/>
</dbReference>
<dbReference type="SMR" id="A0A3Q2Z010"/>
<dbReference type="OMA" id="TRCRPYQ"/>
<feature type="compositionally biased region" description="Basic and acidic residues" evidence="7">
    <location>
        <begin position="71"/>
        <end position="99"/>
    </location>
</feature>
<dbReference type="OrthoDB" id="10254665at2759"/>
<dbReference type="GO" id="GO:0005634">
    <property type="term" value="C:nucleus"/>
    <property type="evidence" value="ECO:0007669"/>
    <property type="project" value="UniProtKB-SubCell"/>
</dbReference>
<keyword evidence="5 6" id="KW-0539">Nucleus</keyword>
<dbReference type="PANTHER" id="PTHR12945">
    <property type="entry name" value="TRANSLATION INITIATION FACTOR EIF3-RELATED"/>
    <property type="match status" value="1"/>
</dbReference>
<feature type="compositionally biased region" description="Basic and acidic residues" evidence="7">
    <location>
        <begin position="312"/>
        <end position="334"/>
    </location>
</feature>
<comment type="function">
    <text evidence="6">Substrate-binding subunit of tRNA (adenine-N1-)-methyltransferase, which catalyzes the formation of N1-methyladenine at position 58 (m1A58) in initiator methionyl-tRNA.</text>
</comment>
<proteinExistence type="inferred from homology"/>
<evidence type="ECO:0000256" key="1">
    <source>
        <dbReference type="ARBA" id="ARBA00004123"/>
    </source>
</evidence>
<evidence type="ECO:0000256" key="3">
    <source>
        <dbReference type="ARBA" id="ARBA00021704"/>
    </source>
</evidence>
<feature type="region of interest" description="Disordered" evidence="7">
    <location>
        <begin position="441"/>
        <end position="473"/>
    </location>
</feature>
<dbReference type="CTD" id="51605"/>
<reference evidence="8" key="2">
    <citation type="submission" date="2025-09" db="UniProtKB">
        <authorList>
            <consortium name="Ensembl"/>
        </authorList>
    </citation>
    <scope>IDENTIFICATION</scope>
</reference>
<evidence type="ECO:0000256" key="5">
    <source>
        <dbReference type="ARBA" id="ARBA00023242"/>
    </source>
</evidence>
<comment type="subunit">
    <text evidence="6">Heterotetramer.</text>
</comment>
<keyword evidence="4 6" id="KW-0819">tRNA processing</keyword>
<dbReference type="InterPro" id="IPR017423">
    <property type="entry name" value="TRM6"/>
</dbReference>
<dbReference type="AlphaFoldDB" id="A0A3Q2Z010"/>
<evidence type="ECO:0000256" key="2">
    <source>
        <dbReference type="ARBA" id="ARBA00008320"/>
    </source>
</evidence>
<dbReference type="GO" id="GO:0030488">
    <property type="term" value="P:tRNA methylation"/>
    <property type="evidence" value="ECO:0007669"/>
    <property type="project" value="InterPro"/>
</dbReference>
<accession>A0A3Q2Z010</accession>
<organism evidence="8 9">
    <name type="scientific">Hippocampus comes</name>
    <name type="common">Tiger tail seahorse</name>
    <dbReference type="NCBI Taxonomy" id="109280"/>
    <lineage>
        <taxon>Eukaryota</taxon>
        <taxon>Metazoa</taxon>
        <taxon>Chordata</taxon>
        <taxon>Craniata</taxon>
        <taxon>Vertebrata</taxon>
        <taxon>Euteleostomi</taxon>
        <taxon>Actinopterygii</taxon>
        <taxon>Neopterygii</taxon>
        <taxon>Teleostei</taxon>
        <taxon>Neoteleostei</taxon>
        <taxon>Acanthomorphata</taxon>
        <taxon>Syngnathiaria</taxon>
        <taxon>Syngnathiformes</taxon>
        <taxon>Syngnathoidei</taxon>
        <taxon>Syngnathidae</taxon>
        <taxon>Hippocampus</taxon>
    </lineage>
</organism>
<evidence type="ECO:0000256" key="6">
    <source>
        <dbReference type="PIRNR" id="PIRNR038170"/>
    </source>
</evidence>
<feature type="compositionally biased region" description="Basic and acidic residues" evidence="7">
    <location>
        <begin position="452"/>
        <end position="473"/>
    </location>
</feature>
<evidence type="ECO:0000256" key="4">
    <source>
        <dbReference type="ARBA" id="ARBA00022694"/>
    </source>
</evidence>
<protein>
    <recommendedName>
        <fullName evidence="3 6">tRNA (adenine(58)-N(1))-methyltransferase non-catalytic subunit TRM6</fullName>
    </recommendedName>
</protein>
<dbReference type="KEGG" id="hcq:109507233"/>
<dbReference type="PIRSF" id="PIRSF038170">
    <property type="entry name" value="tRNA_m1A_mtfrase"/>
    <property type="match status" value="1"/>
</dbReference>
<evidence type="ECO:0000256" key="7">
    <source>
        <dbReference type="SAM" id="MobiDB-lite"/>
    </source>
</evidence>
<evidence type="ECO:0000313" key="8">
    <source>
        <dbReference type="Ensembl" id="ENSHCOP00000019227.1"/>
    </source>
</evidence>
<evidence type="ECO:0000313" key="9">
    <source>
        <dbReference type="Proteomes" id="UP000264820"/>
    </source>
</evidence>
<sequence>MADGGDDDSPYKINEGDYVMLKRGEIYKAVQIQSKKKVVFEKQWFFLDNAVGDLYSTTFEIVSGGQLQPVKPKDEASAASDTKEVGTDNRNIMDDGKSQKLTRDDIETLKEQGLKGQEIIQKLIDNSSTFRDKTEYAQDKYIKKKKKKYENTVTILKPTCRIMALMYHGREPGKICHLRYDTLAQMLTLANVHAGSKVLVFETCAGLVLGAVMERMGGYGSVIQMYPGGGPVRAGVENFGFPAHFHDTLHDFPICHVNALLAGTLDTSPKDPDTGEEAPHPDVAAEAQPKMEDTPDDSENVETNASGEPGTDDDRQRSKDAKAQLKRAKQEERRKKLAAAAAQLEGMNADGLVIASRFHPCPVLMCLLRFLSPSRPFVVYSQYKEPLVECFTKLKEQGGTVNLRLTDTWLRHYQVLPNRTHPMLLMSGGGGYLLSGITVETDHSRQANSEEPAPKKQKVTEEPAAKKQKVTES</sequence>
<dbReference type="GeneID" id="109507233"/>
<comment type="subcellular location">
    <subcellularLocation>
        <location evidence="1 6">Nucleus</location>
    </subcellularLocation>
</comment>
<feature type="region of interest" description="Disordered" evidence="7">
    <location>
        <begin position="69"/>
        <end position="99"/>
    </location>
</feature>
<dbReference type="RefSeq" id="XP_019712074.1">
    <property type="nucleotide sequence ID" value="XM_019856515.1"/>
</dbReference>
<dbReference type="GeneTree" id="ENSGT00390000008327"/>
<feature type="compositionally biased region" description="Basic and acidic residues" evidence="7">
    <location>
        <begin position="268"/>
        <end position="280"/>
    </location>
</feature>